<evidence type="ECO:0000313" key="2">
    <source>
        <dbReference type="Proteomes" id="UP000735592"/>
    </source>
</evidence>
<dbReference type="Pfam" id="PF02082">
    <property type="entry name" value="Rrf2"/>
    <property type="match status" value="1"/>
</dbReference>
<protein>
    <submittedName>
        <fullName evidence="1">Rrf2 family transcriptional regulator</fullName>
    </submittedName>
</protein>
<evidence type="ECO:0000313" key="1">
    <source>
        <dbReference type="EMBL" id="MTW33087.1"/>
    </source>
</evidence>
<dbReference type="InterPro" id="IPR036388">
    <property type="entry name" value="WH-like_DNA-bd_sf"/>
</dbReference>
<dbReference type="RefSeq" id="WP_155434456.1">
    <property type="nucleotide sequence ID" value="NZ_JBHLXK010000004.1"/>
</dbReference>
<dbReference type="PROSITE" id="PS51197">
    <property type="entry name" value="HTH_RRF2_2"/>
    <property type="match status" value="1"/>
</dbReference>
<reference evidence="1 2" key="1">
    <citation type="submission" date="2019-11" db="EMBL/GenBank/DDBJ databases">
        <title>Type strains purchased from KCTC, JCM and DSMZ.</title>
        <authorList>
            <person name="Lu H."/>
        </authorList>
    </citation>
    <scope>NUCLEOTIDE SEQUENCE [LARGE SCALE GENOMIC DNA]</scope>
    <source>
        <strain evidence="1 2">DSM 103461</strain>
    </source>
</reference>
<accession>A0ABW9SQX8</accession>
<gene>
    <name evidence="1" type="ORF">GM655_09635</name>
</gene>
<name>A0ABW9SQX8_9BURK</name>
<dbReference type="InterPro" id="IPR036390">
    <property type="entry name" value="WH_DNA-bd_sf"/>
</dbReference>
<comment type="caution">
    <text evidence="1">The sequence shown here is derived from an EMBL/GenBank/DDBJ whole genome shotgun (WGS) entry which is preliminary data.</text>
</comment>
<proteinExistence type="predicted"/>
<organism evidence="1 2">
    <name type="scientific">Pseudoduganella danionis</name>
    <dbReference type="NCBI Taxonomy" id="1890295"/>
    <lineage>
        <taxon>Bacteria</taxon>
        <taxon>Pseudomonadati</taxon>
        <taxon>Pseudomonadota</taxon>
        <taxon>Betaproteobacteria</taxon>
        <taxon>Burkholderiales</taxon>
        <taxon>Oxalobacteraceae</taxon>
        <taxon>Telluria group</taxon>
        <taxon>Pseudoduganella</taxon>
    </lineage>
</organism>
<dbReference type="Proteomes" id="UP000735592">
    <property type="component" value="Unassembled WGS sequence"/>
</dbReference>
<dbReference type="InterPro" id="IPR030489">
    <property type="entry name" value="TR_Rrf2-type_CS"/>
</dbReference>
<dbReference type="NCBIfam" id="TIGR00738">
    <property type="entry name" value="rrf2_super"/>
    <property type="match status" value="1"/>
</dbReference>
<keyword evidence="2" id="KW-1185">Reference proteome</keyword>
<dbReference type="EMBL" id="WNKW01000002">
    <property type="protein sequence ID" value="MTW33087.1"/>
    <property type="molecule type" value="Genomic_DNA"/>
</dbReference>
<dbReference type="InterPro" id="IPR000944">
    <property type="entry name" value="Tscrpt_reg_Rrf2"/>
</dbReference>
<dbReference type="Gene3D" id="1.10.10.10">
    <property type="entry name" value="Winged helix-like DNA-binding domain superfamily/Winged helix DNA-binding domain"/>
    <property type="match status" value="1"/>
</dbReference>
<dbReference type="PANTHER" id="PTHR33221:SF13">
    <property type="entry name" value="TRANSCRIPTIONAL REGULATOR-RELATED"/>
    <property type="match status" value="1"/>
</dbReference>
<sequence>MAHISSGVEYGLHCLLFLVSEAGTARDASVRDLAELQGVPVDFLAKIFTKLAKAGLVAATEGVKGGFMLARPASKISVLDVVHAIDGARELFECREIRARCAVFDGAPPAWATAGTCAVHAVMLDAQQRMEEALAQQSLQDLVERVGRKSPASYDSKVIGWLGERASKRTVKA</sequence>
<dbReference type="PANTHER" id="PTHR33221">
    <property type="entry name" value="WINGED HELIX-TURN-HELIX TRANSCRIPTIONAL REGULATOR, RRF2 FAMILY"/>
    <property type="match status" value="1"/>
</dbReference>
<dbReference type="SUPFAM" id="SSF46785">
    <property type="entry name" value="Winged helix' DNA-binding domain"/>
    <property type="match status" value="1"/>
</dbReference>
<dbReference type="PROSITE" id="PS01332">
    <property type="entry name" value="HTH_RRF2_1"/>
    <property type="match status" value="1"/>
</dbReference>